<dbReference type="EMBL" id="CASHTH010001451">
    <property type="protein sequence ID" value="CAI8015489.1"/>
    <property type="molecule type" value="Genomic_DNA"/>
</dbReference>
<feature type="non-terminal residue" evidence="1">
    <location>
        <position position="53"/>
    </location>
</feature>
<dbReference type="Proteomes" id="UP001174909">
    <property type="component" value="Unassembled WGS sequence"/>
</dbReference>
<organism evidence="1 2">
    <name type="scientific">Geodia barretti</name>
    <name type="common">Barrett's horny sponge</name>
    <dbReference type="NCBI Taxonomy" id="519541"/>
    <lineage>
        <taxon>Eukaryota</taxon>
        <taxon>Metazoa</taxon>
        <taxon>Porifera</taxon>
        <taxon>Demospongiae</taxon>
        <taxon>Heteroscleromorpha</taxon>
        <taxon>Tetractinellida</taxon>
        <taxon>Astrophorina</taxon>
        <taxon>Geodiidae</taxon>
        <taxon>Geodia</taxon>
    </lineage>
</organism>
<accession>A0AA35WCI9</accession>
<protein>
    <submittedName>
        <fullName evidence="1">Uncharacterized protein</fullName>
    </submittedName>
</protein>
<sequence>MTLRGSGGEKRVVMWGEKHTANSCARRMRKLRTIVAPGVCGHCVFLREAYAHT</sequence>
<evidence type="ECO:0000313" key="2">
    <source>
        <dbReference type="Proteomes" id="UP001174909"/>
    </source>
</evidence>
<gene>
    <name evidence="1" type="ORF">GBAR_LOCUS9590</name>
</gene>
<dbReference type="AlphaFoldDB" id="A0AA35WCI9"/>
<keyword evidence="2" id="KW-1185">Reference proteome</keyword>
<evidence type="ECO:0000313" key="1">
    <source>
        <dbReference type="EMBL" id="CAI8015489.1"/>
    </source>
</evidence>
<reference evidence="1" key="1">
    <citation type="submission" date="2023-03" db="EMBL/GenBank/DDBJ databases">
        <authorList>
            <person name="Steffen K."/>
            <person name="Cardenas P."/>
        </authorList>
    </citation>
    <scope>NUCLEOTIDE SEQUENCE</scope>
</reference>
<name>A0AA35WCI9_GEOBA</name>
<comment type="caution">
    <text evidence="1">The sequence shown here is derived from an EMBL/GenBank/DDBJ whole genome shotgun (WGS) entry which is preliminary data.</text>
</comment>
<proteinExistence type="predicted"/>